<feature type="region of interest" description="Disordered" evidence="1">
    <location>
        <begin position="1094"/>
        <end position="1113"/>
    </location>
</feature>
<dbReference type="SMART" id="SM00368">
    <property type="entry name" value="LRR_RI"/>
    <property type="match status" value="3"/>
</dbReference>
<evidence type="ECO:0000256" key="1">
    <source>
        <dbReference type="SAM" id="MobiDB-lite"/>
    </source>
</evidence>
<evidence type="ECO:0000313" key="3">
    <source>
        <dbReference type="Proteomes" id="UP001295684"/>
    </source>
</evidence>
<name>A0AAD1UCN7_EUPCR</name>
<accession>A0AAD1UCN7</accession>
<dbReference type="SUPFAM" id="SSF52047">
    <property type="entry name" value="RNI-like"/>
    <property type="match status" value="1"/>
</dbReference>
<dbReference type="Pfam" id="PF13516">
    <property type="entry name" value="LRR_6"/>
    <property type="match status" value="1"/>
</dbReference>
<evidence type="ECO:0000313" key="2">
    <source>
        <dbReference type="EMBL" id="CAI2364389.1"/>
    </source>
</evidence>
<dbReference type="AlphaFoldDB" id="A0AAD1UCN7"/>
<keyword evidence="3" id="KW-1185">Reference proteome</keyword>
<protein>
    <submittedName>
        <fullName evidence="2">Uncharacterized protein</fullName>
    </submittedName>
</protein>
<proteinExistence type="predicted"/>
<reference evidence="2" key="1">
    <citation type="submission" date="2023-07" db="EMBL/GenBank/DDBJ databases">
        <authorList>
            <consortium name="AG Swart"/>
            <person name="Singh M."/>
            <person name="Singh A."/>
            <person name="Seah K."/>
            <person name="Emmerich C."/>
        </authorList>
    </citation>
    <scope>NUCLEOTIDE SEQUENCE</scope>
    <source>
        <strain evidence="2">DP1</strain>
    </source>
</reference>
<gene>
    <name evidence="2" type="ORF">ECRASSUSDP1_LOCUS5732</name>
</gene>
<dbReference type="Proteomes" id="UP001295684">
    <property type="component" value="Unassembled WGS sequence"/>
</dbReference>
<dbReference type="InterPro" id="IPR032675">
    <property type="entry name" value="LRR_dom_sf"/>
</dbReference>
<feature type="region of interest" description="Disordered" evidence="1">
    <location>
        <begin position="164"/>
        <end position="215"/>
    </location>
</feature>
<feature type="compositionally biased region" description="Polar residues" evidence="1">
    <location>
        <begin position="204"/>
        <end position="215"/>
    </location>
</feature>
<comment type="caution">
    <text evidence="2">The sequence shown here is derived from an EMBL/GenBank/DDBJ whole genome shotgun (WGS) entry which is preliminary data.</text>
</comment>
<organism evidence="2 3">
    <name type="scientific">Euplotes crassus</name>
    <dbReference type="NCBI Taxonomy" id="5936"/>
    <lineage>
        <taxon>Eukaryota</taxon>
        <taxon>Sar</taxon>
        <taxon>Alveolata</taxon>
        <taxon>Ciliophora</taxon>
        <taxon>Intramacronucleata</taxon>
        <taxon>Spirotrichea</taxon>
        <taxon>Hypotrichia</taxon>
        <taxon>Euplotida</taxon>
        <taxon>Euplotidae</taxon>
        <taxon>Moneuplotes</taxon>
    </lineage>
</organism>
<dbReference type="InterPro" id="IPR052394">
    <property type="entry name" value="LRR-containing"/>
</dbReference>
<dbReference type="InterPro" id="IPR001611">
    <property type="entry name" value="Leu-rich_rpt"/>
</dbReference>
<dbReference type="PANTHER" id="PTHR24114">
    <property type="entry name" value="LEUCINE RICH REPEAT FAMILY PROTEIN"/>
    <property type="match status" value="1"/>
</dbReference>
<dbReference type="Gene3D" id="3.80.10.10">
    <property type="entry name" value="Ribonuclease Inhibitor"/>
    <property type="match status" value="1"/>
</dbReference>
<dbReference type="EMBL" id="CAMPGE010005538">
    <property type="protein sequence ID" value="CAI2364389.1"/>
    <property type="molecule type" value="Genomic_DNA"/>
</dbReference>
<dbReference type="PANTHER" id="PTHR24114:SF2">
    <property type="entry name" value="F-BOX DOMAIN-CONTAINING PROTEIN-RELATED"/>
    <property type="match status" value="1"/>
</dbReference>
<sequence length="1166" mass="134686">MDHEYFSRSRADKYGLNNALKQRTQQFWKKNNFTDKRNLHSSFTFRNLGITMHKSQIKEMAQKHKLGPFSSLGRKGSTALKAQKKILEKDFIKSPNRSRKVDNNSRRITSLTELQKKEIIDRDEIRIFSPILNFKKPHFNNARYDHEEAKGKLKKSDKLDLVHKKSKKAQYLKPSPSLSQSPVKSKESKQFIKNKNFSPEPRPTQDNLFPSLGTSLTQNKRALKKKKLEPIKTLQKWPSKKLLIGDTYIRKFQASEIATKNPSVTDLIVATPLTKSLDAKALRRKFSNKAFRVGNVLEKTATNRGTFNYLNEETDDSISTEELESESSQQLFIGKYDSFIIHFDEESRTIISKRVRDREIRFGNLSLGDDFICKFADQLKKDHNIHKILINNNRITSRGAMAILNKVSYSTNYLNLSGNPDIKVDSYKFLSKYVLQDYRKKIVHLNLEGNSMGDYSIGIICTTLADDSYIKYLNLSKNCITDRGAAALGYLIYNNRSIASLFVSWNEFKGEGGKHIADGLKENAHIKVFDMSFNSIGSMHFQKHNCIKYFSEAFKINNTLVHVDMSYLGLIKKDLELLNQGLKHNHSILGIHMLGNEGGVDSLGYLSTDLDPPSSSQLISTISPMLKAGEVDPKNLDLQRCTNCWICEGWTPITFRFIHKNSSHPHIKLKEKATVLLHLGIDNFEPDIMYPDKDNPGEYYKVRMVPATDTYFYFTVDELPQVRTDIDTIACDSSKIPRIEKIEERNATMPWKVNAMLCGPQNQIVIYCDLLENLNCLPRPKKFKAKKKKQLKIKPKFEISKSVFKKYQNEGTKLIERCFEFDWKCSKIEKVIKSEEERILIKKYLKSNYRIIREAYKYFAGISPCGIVPGIGQNAFNEIVNATHICDNKRLKLADIDFEFIVTKSGNKKALNPERWLIRYQFMEIFVRLALHMYFKSKIVETQSESVVKLMDEKIMPFFNKFDCHKWRVEHLWNLECETVLIKYIGVLQRVYNRYSGMYTLPGRVKFMSIDEFITLINDSQVLSNEVGVGNSELGAQFNLSMSTQVDEVEKDRHCQMMFFEFLEAIARVSYKISSFPDVDKQILFKKENGKKEASMMRNRGSSLDTSDSEDVTKEEVKEDAIEKYYNALVKPLHVKIEILIKYLQICALEGRDINMLEGKDNSFDK</sequence>